<comment type="caution">
    <text evidence="2">The sequence shown here is derived from an EMBL/GenBank/DDBJ whole genome shotgun (WGS) entry which is preliminary data.</text>
</comment>
<keyword evidence="2" id="KW-0449">Lipoprotein</keyword>
<name>A0ABS8JEV3_9GAMM</name>
<dbReference type="PIRSF" id="PIRSF004982">
    <property type="entry name" value="SlP"/>
    <property type="match status" value="1"/>
</dbReference>
<dbReference type="Pfam" id="PF03843">
    <property type="entry name" value="Slp"/>
    <property type="match status" value="1"/>
</dbReference>
<feature type="chain" id="PRO_5047528169" evidence="1">
    <location>
        <begin position="23"/>
        <end position="167"/>
    </location>
</feature>
<proteinExistence type="predicted"/>
<dbReference type="InterPro" id="IPR004658">
    <property type="entry name" value="OMP_Slp"/>
</dbReference>
<evidence type="ECO:0000313" key="3">
    <source>
        <dbReference type="Proteomes" id="UP001165293"/>
    </source>
</evidence>
<dbReference type="PANTHER" id="PTHR37530:SF1">
    <property type="entry name" value="OUTER MEMBRANE PROTEIN SLP"/>
    <property type="match status" value="1"/>
</dbReference>
<feature type="signal peptide" evidence="1">
    <location>
        <begin position="1"/>
        <end position="22"/>
    </location>
</feature>
<dbReference type="PROSITE" id="PS51257">
    <property type="entry name" value="PROKAR_LIPOPROTEIN"/>
    <property type="match status" value="1"/>
</dbReference>
<gene>
    <name evidence="2" type="ORF">LK996_03010</name>
</gene>
<dbReference type="PANTHER" id="PTHR37530">
    <property type="entry name" value="OUTER MEMBRANE PROTEIN SLP"/>
    <property type="match status" value="1"/>
</dbReference>
<keyword evidence="1" id="KW-0732">Signal</keyword>
<organism evidence="2 3">
    <name type="scientific">Noviluteimonas lactosilytica</name>
    <dbReference type="NCBI Taxonomy" id="2888523"/>
    <lineage>
        <taxon>Bacteria</taxon>
        <taxon>Pseudomonadati</taxon>
        <taxon>Pseudomonadota</taxon>
        <taxon>Gammaproteobacteria</taxon>
        <taxon>Lysobacterales</taxon>
        <taxon>Lysobacteraceae</taxon>
        <taxon>Noviluteimonas</taxon>
    </lineage>
</organism>
<sequence length="167" mass="18764">MKFRIPALGLAALLLTACLLSACVTQPTPLQGEGYTAVTPRDASSAELTGQPVRWGGRIVQTMPQTNNTCFEVIATALDTSARPTWNSDQDDGRFIACRTGFYDPAVFEPNREVTFTGHIDGYDTRKIGGFDYRFPRVAADVVYLWPIRERVDVLTYPPPWPWWGYW</sequence>
<keyword evidence="3" id="KW-1185">Reference proteome</keyword>
<protein>
    <submittedName>
        <fullName evidence="2">Slp family lipoprotein</fullName>
    </submittedName>
</protein>
<dbReference type="Proteomes" id="UP001165293">
    <property type="component" value="Unassembled WGS sequence"/>
</dbReference>
<evidence type="ECO:0000256" key="1">
    <source>
        <dbReference type="SAM" id="SignalP"/>
    </source>
</evidence>
<dbReference type="EMBL" id="JAJGAK010000001">
    <property type="protein sequence ID" value="MCC8362055.1"/>
    <property type="molecule type" value="Genomic_DNA"/>
</dbReference>
<accession>A0ABS8JEV3</accession>
<reference evidence="2" key="1">
    <citation type="submission" date="2021-10" db="EMBL/GenBank/DDBJ databases">
        <authorList>
            <person name="Lyu M."/>
            <person name="Wang X."/>
            <person name="Meng X."/>
            <person name="Xu K."/>
        </authorList>
    </citation>
    <scope>NUCLEOTIDE SEQUENCE</scope>
    <source>
        <strain evidence="2">A6</strain>
    </source>
</reference>
<evidence type="ECO:0000313" key="2">
    <source>
        <dbReference type="EMBL" id="MCC8362055.1"/>
    </source>
</evidence>